<comment type="caution">
    <text evidence="7">The sequence shown here is derived from an EMBL/GenBank/DDBJ whole genome shotgun (WGS) entry which is preliminary data.</text>
</comment>
<organism evidence="7 8">
    <name type="scientific">Callaeas wilsoni</name>
    <name type="common">North Island kokako</name>
    <dbReference type="NCBI Taxonomy" id="1347786"/>
    <lineage>
        <taxon>Eukaryota</taxon>
        <taxon>Metazoa</taxon>
        <taxon>Chordata</taxon>
        <taxon>Craniata</taxon>
        <taxon>Vertebrata</taxon>
        <taxon>Euteleostomi</taxon>
        <taxon>Archelosauria</taxon>
        <taxon>Archosauria</taxon>
        <taxon>Dinosauria</taxon>
        <taxon>Saurischia</taxon>
        <taxon>Theropoda</taxon>
        <taxon>Coelurosauria</taxon>
        <taxon>Aves</taxon>
        <taxon>Neognathae</taxon>
        <taxon>Neoaves</taxon>
        <taxon>Telluraves</taxon>
        <taxon>Australaves</taxon>
        <taxon>Passeriformes</taxon>
        <taxon>Corvoidea</taxon>
        <taxon>Callaeidae</taxon>
        <taxon>Callaeas</taxon>
    </lineage>
</organism>
<name>A0A7L4KPF6_9CORV</name>
<reference evidence="7 8" key="1">
    <citation type="submission" date="2019-09" db="EMBL/GenBank/DDBJ databases">
        <title>Bird 10,000 Genomes (B10K) Project - Family phase.</title>
        <authorList>
            <person name="Zhang G."/>
        </authorList>
    </citation>
    <scope>NUCLEOTIDE SEQUENCE [LARGE SCALE GENOMIC DNA]</scope>
    <source>
        <strain evidence="7">B10K-OTA-212792</strain>
        <tissue evidence="7">Blood</tissue>
    </source>
</reference>
<keyword evidence="8" id="KW-1185">Reference proteome</keyword>
<dbReference type="EMBL" id="VWPU01002420">
    <property type="protein sequence ID" value="NXY54005.1"/>
    <property type="molecule type" value="Genomic_DNA"/>
</dbReference>
<feature type="non-terminal residue" evidence="7">
    <location>
        <position position="1"/>
    </location>
</feature>
<keyword evidence="3" id="KW-0732">Signal</keyword>
<dbReference type="Pfam" id="PF13330">
    <property type="entry name" value="Mucin2_WxxW"/>
    <property type="match status" value="1"/>
</dbReference>
<evidence type="ECO:0000259" key="6">
    <source>
        <dbReference type="Pfam" id="PF13330"/>
    </source>
</evidence>
<dbReference type="Proteomes" id="UP000576729">
    <property type="component" value="Unassembled WGS sequence"/>
</dbReference>
<evidence type="ECO:0000256" key="5">
    <source>
        <dbReference type="SAM" id="MobiDB-lite"/>
    </source>
</evidence>
<dbReference type="InterPro" id="IPR025155">
    <property type="entry name" value="WxxW_domain"/>
</dbReference>
<gene>
    <name evidence="7" type="primary">Muc5ac</name>
    <name evidence="7" type="ORF">CALWIL_R15468</name>
</gene>
<keyword evidence="4" id="KW-0325">Glycoprotein</keyword>
<evidence type="ECO:0000256" key="1">
    <source>
        <dbReference type="ARBA" id="ARBA00004613"/>
    </source>
</evidence>
<evidence type="ECO:0000313" key="7">
    <source>
        <dbReference type="EMBL" id="NXY54005.1"/>
    </source>
</evidence>
<evidence type="ECO:0000256" key="3">
    <source>
        <dbReference type="ARBA" id="ARBA00022729"/>
    </source>
</evidence>
<keyword evidence="2" id="KW-0964">Secreted</keyword>
<feature type="domain" description="WxxW" evidence="6">
    <location>
        <begin position="37"/>
        <end position="131"/>
    </location>
</feature>
<proteinExistence type="predicted"/>
<accession>A0A7L4KPF6</accession>
<comment type="subcellular location">
    <subcellularLocation>
        <location evidence="1">Secreted</location>
    </subcellularLocation>
</comment>
<evidence type="ECO:0000256" key="4">
    <source>
        <dbReference type="ARBA" id="ARBA00023180"/>
    </source>
</evidence>
<sequence>MPRAPPVYELVPCTVVCVLSVSDCPSCCLLPDCSCKWTDWIDVSYPDGSDRNSGDYETFENIWKNNPSWECAKVENISCRAEKFPSISIADLGQKVECNVDVGLICNNKDQQIGGIIPMPVCLNYEISVCCTPNIPECLPTPSTTSTTTSTPSSTTSSVSPPISTTTPTPTAEKTPSSTTTITTTTTTLPPSTTTSSSTTPQTTTSVPVSTTPI</sequence>
<feature type="region of interest" description="Disordered" evidence="5">
    <location>
        <begin position="142"/>
        <end position="214"/>
    </location>
</feature>
<feature type="non-terminal residue" evidence="7">
    <location>
        <position position="214"/>
    </location>
</feature>
<dbReference type="GO" id="GO:0005576">
    <property type="term" value="C:extracellular region"/>
    <property type="evidence" value="ECO:0007669"/>
    <property type="project" value="UniProtKB-SubCell"/>
</dbReference>
<dbReference type="AlphaFoldDB" id="A0A7L4KPF6"/>
<evidence type="ECO:0000313" key="8">
    <source>
        <dbReference type="Proteomes" id="UP000576729"/>
    </source>
</evidence>
<evidence type="ECO:0000256" key="2">
    <source>
        <dbReference type="ARBA" id="ARBA00022525"/>
    </source>
</evidence>
<protein>
    <submittedName>
        <fullName evidence="7">MUC5A protein</fullName>
    </submittedName>
</protein>